<organism evidence="2 3">
    <name type="scientific">Bosea spartocytisi</name>
    <dbReference type="NCBI Taxonomy" id="2773451"/>
    <lineage>
        <taxon>Bacteria</taxon>
        <taxon>Pseudomonadati</taxon>
        <taxon>Pseudomonadota</taxon>
        <taxon>Alphaproteobacteria</taxon>
        <taxon>Hyphomicrobiales</taxon>
        <taxon>Boseaceae</taxon>
        <taxon>Bosea</taxon>
    </lineage>
</organism>
<dbReference type="PROSITE" id="PS51257">
    <property type="entry name" value="PROKAR_LIPOPROTEIN"/>
    <property type="match status" value="1"/>
</dbReference>
<sequence length="195" mass="21029">MRSRFHVAPLFLAASLLLGGCADQYGAGIAELPASAGWHRLPIGSWVLNDGLEARAMVFCPRDACPRQGFAAVISFEGAEARRMEQALSENPAELARSFARLKAEKAAAKAAEQRKSGKKPQKPAPERSVTDYARFDTADAKGVLVTIRAKDAPSRQGVTAILYARENDRLVVALAVSDEAEAAKREAQAAWHSR</sequence>
<gene>
    <name evidence="2" type="ORF">IED13_27305</name>
</gene>
<dbReference type="EMBL" id="JACXWY010000038">
    <property type="protein sequence ID" value="MBD3849423.1"/>
    <property type="molecule type" value="Genomic_DNA"/>
</dbReference>
<dbReference type="RefSeq" id="WP_191126008.1">
    <property type="nucleotide sequence ID" value="NZ_JACXWY010000038.1"/>
</dbReference>
<dbReference type="AlphaFoldDB" id="A0A927EDU4"/>
<feature type="region of interest" description="Disordered" evidence="1">
    <location>
        <begin position="110"/>
        <end position="132"/>
    </location>
</feature>
<comment type="caution">
    <text evidence="2">The sequence shown here is derived from an EMBL/GenBank/DDBJ whole genome shotgun (WGS) entry which is preliminary data.</text>
</comment>
<keyword evidence="3" id="KW-1185">Reference proteome</keyword>
<reference evidence="2" key="1">
    <citation type="submission" date="2020-09" db="EMBL/GenBank/DDBJ databases">
        <title>Bosea spartocytisi sp. nov. a root nodule endophyte of Spartocytisus supranubius in the high mountain ecosystem fo the Teide National Park (Canary Islands, Spain).</title>
        <authorList>
            <person name="Pulido-Suarez L."/>
            <person name="Peix A."/>
            <person name="Igual J.M."/>
            <person name="Socas-Perez N."/>
            <person name="Velazquez E."/>
            <person name="Flores-Felix J.D."/>
            <person name="Leon-Barrios M."/>
        </authorList>
    </citation>
    <scope>NUCLEOTIDE SEQUENCE</scope>
    <source>
        <strain evidence="2">SSUT16</strain>
    </source>
</reference>
<evidence type="ECO:0000256" key="1">
    <source>
        <dbReference type="SAM" id="MobiDB-lite"/>
    </source>
</evidence>
<accession>A0A927EDU4</accession>
<evidence type="ECO:0000313" key="2">
    <source>
        <dbReference type="EMBL" id="MBD3849423.1"/>
    </source>
</evidence>
<dbReference type="Proteomes" id="UP000619295">
    <property type="component" value="Unassembled WGS sequence"/>
</dbReference>
<name>A0A927EDU4_9HYPH</name>
<evidence type="ECO:0000313" key="3">
    <source>
        <dbReference type="Proteomes" id="UP000619295"/>
    </source>
</evidence>
<protein>
    <submittedName>
        <fullName evidence="2">Uncharacterized protein</fullName>
    </submittedName>
</protein>
<proteinExistence type="predicted"/>